<protein>
    <recommendedName>
        <fullName evidence="3">Heterokaryon incompatibility domain-containing protein</fullName>
    </recommendedName>
</protein>
<sequence length="355" mass="40108">MAEYYAGAEMNIIPMMAPGLRRSLDDWLEGGARASQQNFSEVLKFIQALVENPYFERVWTMQETALAWCTHLETTDGIIYSWEIDEAVRRACGIPSYTRSPEDPPTCRDTKASSDPGVGQIDNRVVLFDNRHIRGALSTQAWIARNRRPLALVWRMAQKRRCTVAKDALWGMVAMIEGGDFIETTYEEPVAQVLEELVEKGLLGLEILCVRKTIASPSWVPALENEVPLMGAECTIEPARRKVTIRDGGIEVSAKEVVASDVKGDYYVRIADTDHSQEIVMMTEGWDFERNNLPGRRHWLILMEGTESRVTFLLISDRNEAGNIVHKVDALQCGLELPTEAFSWILDGQVDIRFE</sequence>
<dbReference type="AlphaFoldDB" id="A0AAD9EE85"/>
<gene>
    <name evidence="1" type="ORF">CCHR01_09369</name>
</gene>
<evidence type="ECO:0008006" key="3">
    <source>
        <dbReference type="Google" id="ProtNLM"/>
    </source>
</evidence>
<dbReference type="EMBL" id="JAQOWY010000184">
    <property type="protein sequence ID" value="KAK1847994.1"/>
    <property type="molecule type" value="Genomic_DNA"/>
</dbReference>
<dbReference type="InterPro" id="IPR052895">
    <property type="entry name" value="HetReg/Transcr_Mod"/>
</dbReference>
<comment type="caution">
    <text evidence="1">The sequence shown here is derived from an EMBL/GenBank/DDBJ whole genome shotgun (WGS) entry which is preliminary data.</text>
</comment>
<evidence type="ECO:0000313" key="2">
    <source>
        <dbReference type="Proteomes" id="UP001243330"/>
    </source>
</evidence>
<evidence type="ECO:0000313" key="1">
    <source>
        <dbReference type="EMBL" id="KAK1847994.1"/>
    </source>
</evidence>
<name>A0AAD9EE85_9PEZI</name>
<dbReference type="PANTHER" id="PTHR24148:SF64">
    <property type="entry name" value="HETEROKARYON INCOMPATIBILITY DOMAIN-CONTAINING PROTEIN"/>
    <property type="match status" value="1"/>
</dbReference>
<keyword evidence="2" id="KW-1185">Reference proteome</keyword>
<dbReference type="Proteomes" id="UP001243330">
    <property type="component" value="Unassembled WGS sequence"/>
</dbReference>
<accession>A0AAD9EE85</accession>
<dbReference type="PANTHER" id="PTHR24148">
    <property type="entry name" value="ANKYRIN REPEAT DOMAIN-CONTAINING PROTEIN 39 HOMOLOG-RELATED"/>
    <property type="match status" value="1"/>
</dbReference>
<proteinExistence type="predicted"/>
<organism evidence="1 2">
    <name type="scientific">Colletotrichum chrysophilum</name>
    <dbReference type="NCBI Taxonomy" id="1836956"/>
    <lineage>
        <taxon>Eukaryota</taxon>
        <taxon>Fungi</taxon>
        <taxon>Dikarya</taxon>
        <taxon>Ascomycota</taxon>
        <taxon>Pezizomycotina</taxon>
        <taxon>Sordariomycetes</taxon>
        <taxon>Hypocreomycetidae</taxon>
        <taxon>Glomerellales</taxon>
        <taxon>Glomerellaceae</taxon>
        <taxon>Colletotrichum</taxon>
        <taxon>Colletotrichum gloeosporioides species complex</taxon>
    </lineage>
</organism>
<reference evidence="1" key="1">
    <citation type="submission" date="2023-01" db="EMBL/GenBank/DDBJ databases">
        <title>Colletotrichum chrysophilum M932 genome sequence.</title>
        <authorList>
            <person name="Baroncelli R."/>
        </authorList>
    </citation>
    <scope>NUCLEOTIDE SEQUENCE</scope>
    <source>
        <strain evidence="1">M932</strain>
    </source>
</reference>